<dbReference type="PANTHER" id="PTHR43968:SF6">
    <property type="entry name" value="GLUTATHIONE S-TRANSFERASE OMEGA"/>
    <property type="match status" value="1"/>
</dbReference>
<organism evidence="2 3">
    <name type="scientific">Roseovarius tolerans</name>
    <dbReference type="NCBI Taxonomy" id="74031"/>
    <lineage>
        <taxon>Bacteria</taxon>
        <taxon>Pseudomonadati</taxon>
        <taxon>Pseudomonadota</taxon>
        <taxon>Alphaproteobacteria</taxon>
        <taxon>Rhodobacterales</taxon>
        <taxon>Roseobacteraceae</taxon>
        <taxon>Roseovarius</taxon>
    </lineage>
</organism>
<keyword evidence="3" id="KW-1185">Reference proteome</keyword>
<dbReference type="AlphaFoldDB" id="A0A0L6CS13"/>
<dbReference type="PATRIC" id="fig|74031.6.peg.3214"/>
<evidence type="ECO:0000313" key="2">
    <source>
        <dbReference type="EMBL" id="KNX40338.1"/>
    </source>
</evidence>
<dbReference type="InterPro" id="IPR004045">
    <property type="entry name" value="Glutathione_S-Trfase_N"/>
</dbReference>
<dbReference type="GO" id="GO:0005737">
    <property type="term" value="C:cytoplasm"/>
    <property type="evidence" value="ECO:0007669"/>
    <property type="project" value="TreeGrafter"/>
</dbReference>
<dbReference type="Gene3D" id="3.40.30.10">
    <property type="entry name" value="Glutaredoxin"/>
    <property type="match status" value="1"/>
</dbReference>
<dbReference type="PANTHER" id="PTHR43968">
    <property type="match status" value="1"/>
</dbReference>
<reference evidence="3" key="1">
    <citation type="submission" date="2015-07" db="EMBL/GenBank/DDBJ databases">
        <title>Draft Genome Sequence of Roseovarius tolerans EL-164, a producer of N-Acylated Alanine Methyl Esters (NAMEs).</title>
        <authorList>
            <person name="Voget S."/>
            <person name="Bruns H."/>
            <person name="Wagner-Doebler I."/>
            <person name="Schulz S."/>
            <person name="Daniel R."/>
        </authorList>
    </citation>
    <scope>NUCLEOTIDE SEQUENCE [LARGE SCALE GENOMIC DNA]</scope>
    <source>
        <strain evidence="3">EL-164</strain>
    </source>
</reference>
<evidence type="ECO:0000259" key="1">
    <source>
        <dbReference type="PROSITE" id="PS50404"/>
    </source>
</evidence>
<dbReference type="STRING" id="74031.SAMN04488077_11755"/>
<gene>
    <name evidence="2" type="primary">yibF_2</name>
    <name evidence="2" type="ORF">ROTO_31460</name>
</gene>
<sequence length="202" mass="22044">MQLIASPLSPFVRKVRVLLLETGLADQVTVVNLATTPLETDPNAASANPLGKIPALVREGGATLYDSRVITRYLDDLAGGGLYPQARLWEVLTLEATAEGIMEAALAMTYEARFRPEEMQYAPWVEAQWAKAARALDAVKARWMSHLAGPLDMSHIAMGCALGYLDFRHEARGWRAGRPALETWYAGFSARESMALTAPEAA</sequence>
<dbReference type="SUPFAM" id="SSF52833">
    <property type="entry name" value="Thioredoxin-like"/>
    <property type="match status" value="1"/>
</dbReference>
<dbReference type="CDD" id="cd03205">
    <property type="entry name" value="GST_C_6"/>
    <property type="match status" value="1"/>
</dbReference>
<evidence type="ECO:0000313" key="3">
    <source>
        <dbReference type="Proteomes" id="UP000037046"/>
    </source>
</evidence>
<dbReference type="Proteomes" id="UP000037046">
    <property type="component" value="Unassembled WGS sequence"/>
</dbReference>
<comment type="caution">
    <text evidence="2">The sequence shown here is derived from an EMBL/GenBank/DDBJ whole genome shotgun (WGS) entry which is preliminary data.</text>
</comment>
<dbReference type="InterPro" id="IPR036249">
    <property type="entry name" value="Thioredoxin-like_sf"/>
</dbReference>
<dbReference type="InterPro" id="IPR050983">
    <property type="entry name" value="GST_Omega/HSP26"/>
</dbReference>
<dbReference type="Pfam" id="PF13410">
    <property type="entry name" value="GST_C_2"/>
    <property type="match status" value="1"/>
</dbReference>
<dbReference type="SUPFAM" id="SSF47616">
    <property type="entry name" value="GST C-terminal domain-like"/>
    <property type="match status" value="1"/>
</dbReference>
<proteinExistence type="predicted"/>
<dbReference type="InterPro" id="IPR036282">
    <property type="entry name" value="Glutathione-S-Trfase_C_sf"/>
</dbReference>
<dbReference type="EMBL" id="LGVV01000057">
    <property type="protein sequence ID" value="KNX40338.1"/>
    <property type="molecule type" value="Genomic_DNA"/>
</dbReference>
<protein>
    <submittedName>
        <fullName evidence="2">Putative GST-like protein YibF</fullName>
    </submittedName>
</protein>
<dbReference type="RefSeq" id="WP_050663995.1">
    <property type="nucleotide sequence ID" value="NZ_CP118494.1"/>
</dbReference>
<dbReference type="OrthoDB" id="9795329at2"/>
<name>A0A0L6CS13_9RHOB</name>
<accession>A0A0L6CS13</accession>
<dbReference type="Gene3D" id="1.20.1050.10">
    <property type="match status" value="1"/>
</dbReference>
<dbReference type="PROSITE" id="PS50404">
    <property type="entry name" value="GST_NTER"/>
    <property type="match status" value="1"/>
</dbReference>
<dbReference type="CDD" id="cd03049">
    <property type="entry name" value="GST_N_3"/>
    <property type="match status" value="1"/>
</dbReference>
<feature type="domain" description="GST N-terminal" evidence="1">
    <location>
        <begin position="1"/>
        <end position="82"/>
    </location>
</feature>
<dbReference type="Pfam" id="PF13409">
    <property type="entry name" value="GST_N_2"/>
    <property type="match status" value="1"/>
</dbReference>